<organism evidence="1 2">
    <name type="scientific">Mucuna pruriens</name>
    <name type="common">Velvet bean</name>
    <name type="synonym">Dolichos pruriens</name>
    <dbReference type="NCBI Taxonomy" id="157652"/>
    <lineage>
        <taxon>Eukaryota</taxon>
        <taxon>Viridiplantae</taxon>
        <taxon>Streptophyta</taxon>
        <taxon>Embryophyta</taxon>
        <taxon>Tracheophyta</taxon>
        <taxon>Spermatophyta</taxon>
        <taxon>Magnoliopsida</taxon>
        <taxon>eudicotyledons</taxon>
        <taxon>Gunneridae</taxon>
        <taxon>Pentapetalae</taxon>
        <taxon>rosids</taxon>
        <taxon>fabids</taxon>
        <taxon>Fabales</taxon>
        <taxon>Fabaceae</taxon>
        <taxon>Papilionoideae</taxon>
        <taxon>50 kb inversion clade</taxon>
        <taxon>NPAAA clade</taxon>
        <taxon>indigoferoid/millettioid clade</taxon>
        <taxon>Phaseoleae</taxon>
        <taxon>Mucuna</taxon>
    </lineage>
</organism>
<evidence type="ECO:0000313" key="1">
    <source>
        <dbReference type="EMBL" id="RDX98877.1"/>
    </source>
</evidence>
<dbReference type="AlphaFoldDB" id="A0A371H7W6"/>
<reference evidence="1" key="1">
    <citation type="submission" date="2018-05" db="EMBL/GenBank/DDBJ databases">
        <title>Draft genome of Mucuna pruriens seed.</title>
        <authorList>
            <person name="Nnadi N.E."/>
            <person name="Vos R."/>
            <person name="Hasami M.H."/>
            <person name="Devisetty U.K."/>
            <person name="Aguiy J.C."/>
        </authorList>
    </citation>
    <scope>NUCLEOTIDE SEQUENCE [LARGE SCALE GENOMIC DNA]</scope>
    <source>
        <strain evidence="1">JCA_2017</strain>
    </source>
</reference>
<proteinExistence type="predicted"/>
<dbReference type="Proteomes" id="UP000257109">
    <property type="component" value="Unassembled WGS sequence"/>
</dbReference>
<keyword evidence="2" id="KW-1185">Reference proteome</keyword>
<dbReference type="EMBL" id="QJKJ01003350">
    <property type="protein sequence ID" value="RDX98877.1"/>
    <property type="molecule type" value="Genomic_DNA"/>
</dbReference>
<name>A0A371H7W6_MUCPR</name>
<evidence type="ECO:0000313" key="2">
    <source>
        <dbReference type="Proteomes" id="UP000257109"/>
    </source>
</evidence>
<protein>
    <submittedName>
        <fullName evidence="1">Uncharacterized protein</fullName>
    </submittedName>
</protein>
<feature type="non-terminal residue" evidence="1">
    <location>
        <position position="1"/>
    </location>
</feature>
<comment type="caution">
    <text evidence="1">The sequence shown here is derived from an EMBL/GenBank/DDBJ whole genome shotgun (WGS) entry which is preliminary data.</text>
</comment>
<gene>
    <name evidence="1" type="ORF">CR513_18147</name>
</gene>
<accession>A0A371H7W6</accession>
<sequence length="220" mass="24841">MFRVFSDHKIHSYHSGKANVVIDILSRKTLHVSTLMVKELDLIEQFIDLSVTLKSVRLGVLKKTSSLLMRSGVVRLQDRVCVPGIPNLKRNYNLYTFLHGSGITSLWILCWRPNISVAKAGNSKNMDSTGVIADNLEKLTSLYISEVDFTSSFGGSLHKASGTNLSLSSSFMAKRCRTPLCWFESGESLMLGPKKMRVAYKRQKNYNDKRRKDLKFNLCS</sequence>